<dbReference type="EMBL" id="JBHTMA010000040">
    <property type="protein sequence ID" value="MFD1228416.1"/>
    <property type="molecule type" value="Genomic_DNA"/>
</dbReference>
<comment type="caution">
    <text evidence="1">The sequence shown here is derived from an EMBL/GenBank/DDBJ whole genome shotgun (WGS) entry which is preliminary data.</text>
</comment>
<evidence type="ECO:0000313" key="1">
    <source>
        <dbReference type="EMBL" id="MFD1228416.1"/>
    </source>
</evidence>
<dbReference type="Proteomes" id="UP001597263">
    <property type="component" value="Unassembled WGS sequence"/>
</dbReference>
<dbReference type="RefSeq" id="WP_289384977.1">
    <property type="nucleotide sequence ID" value="NZ_JAUCBM010000001.1"/>
</dbReference>
<accession>A0ABW3V7X3</accession>
<evidence type="ECO:0000313" key="2">
    <source>
        <dbReference type="Proteomes" id="UP001597263"/>
    </source>
</evidence>
<name>A0ABW3V7X3_9HYPH</name>
<gene>
    <name evidence="1" type="ORF">ACFQ35_14835</name>
</gene>
<evidence type="ECO:0008006" key="3">
    <source>
        <dbReference type="Google" id="ProtNLM"/>
    </source>
</evidence>
<organism evidence="1 2">
    <name type="scientific">Pseudochrobactrum kiredjianiae</name>
    <dbReference type="NCBI Taxonomy" id="386305"/>
    <lineage>
        <taxon>Bacteria</taxon>
        <taxon>Pseudomonadati</taxon>
        <taxon>Pseudomonadota</taxon>
        <taxon>Alphaproteobacteria</taxon>
        <taxon>Hyphomicrobiales</taxon>
        <taxon>Brucellaceae</taxon>
        <taxon>Pseudochrobactrum</taxon>
    </lineage>
</organism>
<protein>
    <recommendedName>
        <fullName evidence="3">DUF1127 domain-containing protein</fullName>
    </recommendedName>
</protein>
<sequence length="51" mass="5564">MTERTKHSRNFIARALAVFGAAASAAAAVEGRRRPHERDLRTLGINPADFS</sequence>
<reference evidence="2" key="1">
    <citation type="journal article" date="2019" name="Int. J. Syst. Evol. Microbiol.">
        <title>The Global Catalogue of Microorganisms (GCM) 10K type strain sequencing project: providing services to taxonomists for standard genome sequencing and annotation.</title>
        <authorList>
            <consortium name="The Broad Institute Genomics Platform"/>
            <consortium name="The Broad Institute Genome Sequencing Center for Infectious Disease"/>
            <person name="Wu L."/>
            <person name="Ma J."/>
        </authorList>
    </citation>
    <scope>NUCLEOTIDE SEQUENCE [LARGE SCALE GENOMIC DNA]</scope>
    <source>
        <strain evidence="2">CCUG 49584</strain>
    </source>
</reference>
<proteinExistence type="predicted"/>
<keyword evidence="2" id="KW-1185">Reference proteome</keyword>